<dbReference type="SUPFAM" id="SSF46689">
    <property type="entry name" value="Homeodomain-like"/>
    <property type="match status" value="1"/>
</dbReference>
<evidence type="ECO:0000256" key="2">
    <source>
        <dbReference type="ARBA" id="ARBA00023125"/>
    </source>
</evidence>
<evidence type="ECO:0000313" key="7">
    <source>
        <dbReference type="Proteomes" id="UP000551327"/>
    </source>
</evidence>
<comment type="caution">
    <text evidence="6">The sequence shown here is derived from an EMBL/GenBank/DDBJ whole genome shotgun (WGS) entry which is preliminary data.</text>
</comment>
<dbReference type="InterPro" id="IPR050109">
    <property type="entry name" value="HTH-type_TetR-like_transc_reg"/>
</dbReference>
<dbReference type="InterPro" id="IPR041490">
    <property type="entry name" value="KstR2_TetR_C"/>
</dbReference>
<dbReference type="Gene3D" id="1.10.357.10">
    <property type="entry name" value="Tetracycline Repressor, domain 2"/>
    <property type="match status" value="1"/>
</dbReference>
<accession>A0A7X1FYB5</accession>
<evidence type="ECO:0000256" key="4">
    <source>
        <dbReference type="PROSITE-ProRule" id="PRU00335"/>
    </source>
</evidence>
<keyword evidence="2 4" id="KW-0238">DNA-binding</keyword>
<dbReference type="Pfam" id="PF17932">
    <property type="entry name" value="TetR_C_24"/>
    <property type="match status" value="1"/>
</dbReference>
<evidence type="ECO:0000256" key="1">
    <source>
        <dbReference type="ARBA" id="ARBA00023015"/>
    </source>
</evidence>
<keyword evidence="7" id="KW-1185">Reference proteome</keyword>
<dbReference type="Pfam" id="PF00440">
    <property type="entry name" value="TetR_N"/>
    <property type="match status" value="1"/>
</dbReference>
<keyword evidence="1" id="KW-0805">Transcription regulation</keyword>
<sequence>MNRPYLSADLRRTETVATVIELAATHDPAVMTTGQIAAAMGVSQGALFRHFPDKLAIWTAVLEWTCAELNHRFDNLSADLSPLARLEAMLATHVDFVIASPGVPRILFGELQRAGETPTKAIVRNLMAGYRARVARELHAAREAGAIADTTDVEAATVLFLAMVQGMVMQGLAVDDFTAMPVLARRLFGLFRQSLGASPCA</sequence>
<dbReference type="InterPro" id="IPR036271">
    <property type="entry name" value="Tet_transcr_reg_TetR-rel_C_sf"/>
</dbReference>
<dbReference type="GO" id="GO:0000976">
    <property type="term" value="F:transcription cis-regulatory region binding"/>
    <property type="evidence" value="ECO:0007669"/>
    <property type="project" value="TreeGrafter"/>
</dbReference>
<gene>
    <name evidence="6" type="ORF">H7F53_08905</name>
</gene>
<dbReference type="AlphaFoldDB" id="A0A7X1FYB5"/>
<feature type="domain" description="HTH tetR-type" evidence="5">
    <location>
        <begin position="9"/>
        <end position="69"/>
    </location>
</feature>
<proteinExistence type="predicted"/>
<name>A0A7X1FYB5_9SPHN</name>
<dbReference type="InterPro" id="IPR009057">
    <property type="entry name" value="Homeodomain-like_sf"/>
</dbReference>
<dbReference type="EMBL" id="JACLAX010000007">
    <property type="protein sequence ID" value="MBC2669261.1"/>
    <property type="molecule type" value="Genomic_DNA"/>
</dbReference>
<dbReference type="RefSeq" id="WP_185679132.1">
    <property type="nucleotide sequence ID" value="NZ_JACLAX010000007.1"/>
</dbReference>
<dbReference type="SUPFAM" id="SSF48498">
    <property type="entry name" value="Tetracyclin repressor-like, C-terminal domain"/>
    <property type="match status" value="1"/>
</dbReference>
<evidence type="ECO:0000259" key="5">
    <source>
        <dbReference type="PROSITE" id="PS50977"/>
    </source>
</evidence>
<reference evidence="6 7" key="1">
    <citation type="submission" date="2020-08" db="EMBL/GenBank/DDBJ databases">
        <title>The genome sequence of type strain Novosphingobium piscinae KCTC 42194.</title>
        <authorList>
            <person name="Liu Y."/>
        </authorList>
    </citation>
    <scope>NUCLEOTIDE SEQUENCE [LARGE SCALE GENOMIC DNA]</scope>
    <source>
        <strain evidence="6 7">KCTC 42194</strain>
    </source>
</reference>
<evidence type="ECO:0000256" key="3">
    <source>
        <dbReference type="ARBA" id="ARBA00023163"/>
    </source>
</evidence>
<feature type="DNA-binding region" description="H-T-H motif" evidence="4">
    <location>
        <begin position="32"/>
        <end position="51"/>
    </location>
</feature>
<keyword evidence="3" id="KW-0804">Transcription</keyword>
<dbReference type="PANTHER" id="PTHR30055">
    <property type="entry name" value="HTH-TYPE TRANSCRIPTIONAL REGULATOR RUTR"/>
    <property type="match status" value="1"/>
</dbReference>
<dbReference type="PROSITE" id="PS50977">
    <property type="entry name" value="HTH_TETR_2"/>
    <property type="match status" value="1"/>
</dbReference>
<dbReference type="Proteomes" id="UP000551327">
    <property type="component" value="Unassembled WGS sequence"/>
</dbReference>
<dbReference type="InterPro" id="IPR001647">
    <property type="entry name" value="HTH_TetR"/>
</dbReference>
<dbReference type="PANTHER" id="PTHR30055:SF234">
    <property type="entry name" value="HTH-TYPE TRANSCRIPTIONAL REGULATOR BETI"/>
    <property type="match status" value="1"/>
</dbReference>
<protein>
    <submittedName>
        <fullName evidence="6">TetR/AcrR family transcriptional regulator</fullName>
    </submittedName>
</protein>
<evidence type="ECO:0000313" key="6">
    <source>
        <dbReference type="EMBL" id="MBC2669261.1"/>
    </source>
</evidence>
<organism evidence="6 7">
    <name type="scientific">Novosphingobium piscinae</name>
    <dbReference type="NCBI Taxonomy" id="1507448"/>
    <lineage>
        <taxon>Bacteria</taxon>
        <taxon>Pseudomonadati</taxon>
        <taxon>Pseudomonadota</taxon>
        <taxon>Alphaproteobacteria</taxon>
        <taxon>Sphingomonadales</taxon>
        <taxon>Sphingomonadaceae</taxon>
        <taxon>Novosphingobium</taxon>
    </lineage>
</organism>
<dbReference type="GO" id="GO:0003700">
    <property type="term" value="F:DNA-binding transcription factor activity"/>
    <property type="evidence" value="ECO:0007669"/>
    <property type="project" value="TreeGrafter"/>
</dbReference>